<protein>
    <recommendedName>
        <fullName evidence="1">DUF559 domain-containing protein</fullName>
    </recommendedName>
</protein>
<comment type="caution">
    <text evidence="2">The sequence shown here is derived from an EMBL/GenBank/DDBJ whole genome shotgun (WGS) entry which is preliminary data.</text>
</comment>
<dbReference type="InterPro" id="IPR007569">
    <property type="entry name" value="DUF559"/>
</dbReference>
<dbReference type="Gene3D" id="3.40.960.10">
    <property type="entry name" value="VSR Endonuclease"/>
    <property type="match status" value="1"/>
</dbReference>
<keyword evidence="3" id="KW-1185">Reference proteome</keyword>
<dbReference type="InterPro" id="IPR011335">
    <property type="entry name" value="Restrct_endonuc-II-like"/>
</dbReference>
<dbReference type="Proteomes" id="UP001500051">
    <property type="component" value="Unassembled WGS sequence"/>
</dbReference>
<evidence type="ECO:0000259" key="1">
    <source>
        <dbReference type="Pfam" id="PF04480"/>
    </source>
</evidence>
<gene>
    <name evidence="2" type="ORF">GCM10022204_05270</name>
</gene>
<dbReference type="Pfam" id="PF04480">
    <property type="entry name" value="DUF559"/>
    <property type="match status" value="1"/>
</dbReference>
<sequence length="291" mass="32362">MTDNDLAGHRFRRILHGIYVAADVEITVGVRARAALLVAPPGSYASHHTAVSLWGGWSPPTSEVHLSSPIRATRSERRGVVAHVADPALTPRRRQGVTVSPPARAFLELASTRPNLVDLVVAGDSLVTAAVVSPEELVAAADGWTGRWCRLARRAARLVRTGVNSPMESRVRMLIVLAGLPEPTTNHILRYPNGDWRRRLDLSYVGLRIVIEYDGRHHLITAQRRSDLVRREELEREGWLFIVLVSEDVYDEPAATVDRIRTALVDRGQHLGRRRLSPEWDRCHPGRPSAA</sequence>
<accession>A0ABP7CL92</accession>
<dbReference type="EMBL" id="BAAAYX010000002">
    <property type="protein sequence ID" value="GAA3692722.1"/>
    <property type="molecule type" value="Genomic_DNA"/>
</dbReference>
<organism evidence="2 3">
    <name type="scientific">Microlunatus aurantiacus</name>
    <dbReference type="NCBI Taxonomy" id="446786"/>
    <lineage>
        <taxon>Bacteria</taxon>
        <taxon>Bacillati</taxon>
        <taxon>Actinomycetota</taxon>
        <taxon>Actinomycetes</taxon>
        <taxon>Propionibacteriales</taxon>
        <taxon>Propionibacteriaceae</taxon>
        <taxon>Microlunatus</taxon>
    </lineage>
</organism>
<reference evidence="3" key="1">
    <citation type="journal article" date="2019" name="Int. J. Syst. Evol. Microbiol.">
        <title>The Global Catalogue of Microorganisms (GCM) 10K type strain sequencing project: providing services to taxonomists for standard genome sequencing and annotation.</title>
        <authorList>
            <consortium name="The Broad Institute Genomics Platform"/>
            <consortium name="The Broad Institute Genome Sequencing Center for Infectious Disease"/>
            <person name="Wu L."/>
            <person name="Ma J."/>
        </authorList>
    </citation>
    <scope>NUCLEOTIDE SEQUENCE [LARGE SCALE GENOMIC DNA]</scope>
    <source>
        <strain evidence="3">JCM 16548</strain>
    </source>
</reference>
<name>A0ABP7CL92_9ACTN</name>
<evidence type="ECO:0000313" key="2">
    <source>
        <dbReference type="EMBL" id="GAA3692722.1"/>
    </source>
</evidence>
<evidence type="ECO:0000313" key="3">
    <source>
        <dbReference type="Proteomes" id="UP001500051"/>
    </source>
</evidence>
<dbReference type="SUPFAM" id="SSF52980">
    <property type="entry name" value="Restriction endonuclease-like"/>
    <property type="match status" value="1"/>
</dbReference>
<feature type="domain" description="DUF559" evidence="1">
    <location>
        <begin position="201"/>
        <end position="264"/>
    </location>
</feature>
<proteinExistence type="predicted"/>